<evidence type="ECO:0000313" key="2">
    <source>
        <dbReference type="Proteomes" id="UP001595710"/>
    </source>
</evidence>
<dbReference type="RefSeq" id="WP_290281564.1">
    <property type="nucleotide sequence ID" value="NZ_JAUFQI010000001.1"/>
</dbReference>
<name>A0ABV7WUW6_9GAMM</name>
<sequence>MVTLNALESELETDRLIDNVTHQHAFTLVGNGLQKMMGAYSKEDEPKLDFAFGIHMTQYHCELHKYQVIMKFQFDFSEATCDGEQLDLSDIRSQEVPIDAYAQLRKKHKNATFFLCNANDHEDKDALSQLVKEFSIPQLGSQTVQEFHGHLFFGIRVPFTKEEEEKPHFFPWEAQRCKPVIKNIRVVCERVVLYRPFDHVNVLPRYALYYLFGEGNEAFMTHLQTAQVSTSPFEPKRYGPDYDDVIELKEAPKRLEGGDYVPVIGSALLKAGIVVSVPCLPLEHTPTTDKSPCYPAPDCWQKPEPITVMYRGIGPAFEVQPRHLYLSVSVVCNSPGCNPYPLERNIWTVMPQRYWVN</sequence>
<comment type="caution">
    <text evidence="1">The sequence shown here is derived from an EMBL/GenBank/DDBJ whole genome shotgun (WGS) entry which is preliminary data.</text>
</comment>
<dbReference type="Proteomes" id="UP001595710">
    <property type="component" value="Unassembled WGS sequence"/>
</dbReference>
<keyword evidence="2" id="KW-1185">Reference proteome</keyword>
<protein>
    <submittedName>
        <fullName evidence="1">Uncharacterized protein</fullName>
    </submittedName>
</protein>
<organism evidence="1 2">
    <name type="scientific">Reinekea marina</name>
    <dbReference type="NCBI Taxonomy" id="1310421"/>
    <lineage>
        <taxon>Bacteria</taxon>
        <taxon>Pseudomonadati</taxon>
        <taxon>Pseudomonadota</taxon>
        <taxon>Gammaproteobacteria</taxon>
        <taxon>Oceanospirillales</taxon>
        <taxon>Saccharospirillaceae</taxon>
        <taxon>Reinekea</taxon>
    </lineage>
</organism>
<gene>
    <name evidence="1" type="ORF">ACFOND_10685</name>
</gene>
<dbReference type="EMBL" id="JBHRYN010000012">
    <property type="protein sequence ID" value="MFC3702109.1"/>
    <property type="molecule type" value="Genomic_DNA"/>
</dbReference>
<reference evidence="2" key="1">
    <citation type="journal article" date="2019" name="Int. J. Syst. Evol. Microbiol.">
        <title>The Global Catalogue of Microorganisms (GCM) 10K type strain sequencing project: providing services to taxonomists for standard genome sequencing and annotation.</title>
        <authorList>
            <consortium name="The Broad Institute Genomics Platform"/>
            <consortium name="The Broad Institute Genome Sequencing Center for Infectious Disease"/>
            <person name="Wu L."/>
            <person name="Ma J."/>
        </authorList>
    </citation>
    <scope>NUCLEOTIDE SEQUENCE [LARGE SCALE GENOMIC DNA]</scope>
    <source>
        <strain evidence="2">CECT 8288</strain>
    </source>
</reference>
<evidence type="ECO:0000313" key="1">
    <source>
        <dbReference type="EMBL" id="MFC3702109.1"/>
    </source>
</evidence>
<proteinExistence type="predicted"/>
<accession>A0ABV7WUW6</accession>